<evidence type="ECO:0000259" key="5">
    <source>
        <dbReference type="Pfam" id="PF11935"/>
    </source>
</evidence>
<evidence type="ECO:0000256" key="2">
    <source>
        <dbReference type="ARBA" id="ARBA00022664"/>
    </source>
</evidence>
<reference evidence="8" key="1">
    <citation type="submission" date="2016-06" db="UniProtKB">
        <authorList>
            <consortium name="WormBaseParasite"/>
        </authorList>
    </citation>
    <scope>IDENTIFICATION</scope>
</reference>
<dbReference type="PANTHER" id="PTHR15245">
    <property type="entry name" value="SYMPLEKIN-RELATED"/>
    <property type="match status" value="1"/>
</dbReference>
<dbReference type="Gene3D" id="1.25.10.10">
    <property type="entry name" value="Leucine-rich Repeat Variant"/>
    <property type="match status" value="1"/>
</dbReference>
<feature type="compositionally biased region" description="Basic and acidic residues" evidence="4">
    <location>
        <begin position="289"/>
        <end position="299"/>
    </location>
</feature>
<protein>
    <submittedName>
        <fullName evidence="8">DUF3453 domain-containing protein</fullName>
    </submittedName>
</protein>
<gene>
    <name evidence="6" type="ORF">GPUH_LOCUS10799</name>
</gene>
<sequence>MSMEAADSEKISEEAQELLLSRDKSGSLLDNFLDEMLEFVCENEPRMRCFVATKKDCDVMKKAVLPLSFMLQSGGGGYGFISVVKKVIGVCSQLYPYILKWAAGSRSAEVARCWEAFSVLKGRVMQYIDSDNEGIRTQVIRFLEAVILAQTPRIPESIKGRGDHMCLNEIGRDHRFISYRKMENEALLSFNSMLDHISSAHITSLNLLTCLTCICNIAQQRALEALHVNLPPTLATNQVKSVRKELKMHLMRLLRHPSCMPCQQRIITLLTDLGAVQSEVLRALPPTSDLRRKTQRSADDGDDDPEAKKTKVSQSTISVAYWSDRISENVSKLFS</sequence>
<dbReference type="OrthoDB" id="331600at2759"/>
<dbReference type="Proteomes" id="UP000271098">
    <property type="component" value="Unassembled WGS sequence"/>
</dbReference>
<dbReference type="PANTHER" id="PTHR15245:SF20">
    <property type="entry name" value="SYMPLEKIN"/>
    <property type="match status" value="1"/>
</dbReference>
<feature type="domain" description="Symplekin/Pta1 N-terminal" evidence="5">
    <location>
        <begin position="82"/>
        <end position="289"/>
    </location>
</feature>
<evidence type="ECO:0000256" key="1">
    <source>
        <dbReference type="ARBA" id="ARBA00004123"/>
    </source>
</evidence>
<keyword evidence="7" id="KW-1185">Reference proteome</keyword>
<feature type="region of interest" description="Disordered" evidence="4">
    <location>
        <begin position="286"/>
        <end position="315"/>
    </location>
</feature>
<evidence type="ECO:0000313" key="6">
    <source>
        <dbReference type="EMBL" id="VDN17924.1"/>
    </source>
</evidence>
<dbReference type="Pfam" id="PF11935">
    <property type="entry name" value="SYMPK_PTA1_N"/>
    <property type="match status" value="1"/>
</dbReference>
<dbReference type="GO" id="GO:0005847">
    <property type="term" value="C:mRNA cleavage and polyadenylation specificity factor complex"/>
    <property type="evidence" value="ECO:0007669"/>
    <property type="project" value="TreeGrafter"/>
</dbReference>
<evidence type="ECO:0000256" key="3">
    <source>
        <dbReference type="ARBA" id="ARBA00023242"/>
    </source>
</evidence>
<dbReference type="WBParaSite" id="GPUH_0001081201-mRNA-1">
    <property type="protein sequence ID" value="GPUH_0001081201-mRNA-1"/>
    <property type="gene ID" value="GPUH_0001081201"/>
</dbReference>
<reference evidence="6 7" key="2">
    <citation type="submission" date="2018-11" db="EMBL/GenBank/DDBJ databases">
        <authorList>
            <consortium name="Pathogen Informatics"/>
        </authorList>
    </citation>
    <scope>NUCLEOTIDE SEQUENCE [LARGE SCALE GENOMIC DNA]</scope>
</reference>
<dbReference type="GO" id="GO:0006397">
    <property type="term" value="P:mRNA processing"/>
    <property type="evidence" value="ECO:0007669"/>
    <property type="project" value="UniProtKB-KW"/>
</dbReference>
<keyword evidence="2" id="KW-0507">mRNA processing</keyword>
<dbReference type="EMBL" id="UYRT01078160">
    <property type="protein sequence ID" value="VDN17924.1"/>
    <property type="molecule type" value="Genomic_DNA"/>
</dbReference>
<name>A0A183DQ08_9BILA</name>
<comment type="subcellular location">
    <subcellularLocation>
        <location evidence="1">Nucleus</location>
    </subcellularLocation>
</comment>
<dbReference type="InterPro" id="IPR021850">
    <property type="entry name" value="Symplekin/Pta1"/>
</dbReference>
<keyword evidence="3" id="KW-0539">Nucleus</keyword>
<organism evidence="8">
    <name type="scientific">Gongylonema pulchrum</name>
    <dbReference type="NCBI Taxonomy" id="637853"/>
    <lineage>
        <taxon>Eukaryota</taxon>
        <taxon>Metazoa</taxon>
        <taxon>Ecdysozoa</taxon>
        <taxon>Nematoda</taxon>
        <taxon>Chromadorea</taxon>
        <taxon>Rhabditida</taxon>
        <taxon>Spirurina</taxon>
        <taxon>Spiruromorpha</taxon>
        <taxon>Spiruroidea</taxon>
        <taxon>Gongylonematidae</taxon>
        <taxon>Gongylonema</taxon>
    </lineage>
</organism>
<dbReference type="AlphaFoldDB" id="A0A183DQ08"/>
<dbReference type="InterPro" id="IPR011989">
    <property type="entry name" value="ARM-like"/>
</dbReference>
<accession>A0A183DQ08</accession>
<proteinExistence type="predicted"/>
<evidence type="ECO:0000256" key="4">
    <source>
        <dbReference type="SAM" id="MobiDB-lite"/>
    </source>
</evidence>
<evidence type="ECO:0000313" key="8">
    <source>
        <dbReference type="WBParaSite" id="GPUH_0001081201-mRNA-1"/>
    </source>
</evidence>
<dbReference type="InterPro" id="IPR032460">
    <property type="entry name" value="Symplekin/Pta1_N"/>
</dbReference>
<evidence type="ECO:0000313" key="7">
    <source>
        <dbReference type="Proteomes" id="UP000271098"/>
    </source>
</evidence>